<organism evidence="14">
    <name type="scientific">Comamonas kerstersii</name>
    <dbReference type="NCBI Taxonomy" id="225992"/>
    <lineage>
        <taxon>Bacteria</taxon>
        <taxon>Pseudomonadati</taxon>
        <taxon>Pseudomonadota</taxon>
        <taxon>Betaproteobacteria</taxon>
        <taxon>Burkholderiales</taxon>
        <taxon>Comamonadaceae</taxon>
        <taxon>Comamonas</taxon>
    </lineage>
</organism>
<comment type="similarity">
    <text evidence="4">Belongs to the peptidase M20A family.</text>
</comment>
<dbReference type="InterPro" id="IPR002933">
    <property type="entry name" value="Peptidase_M20"/>
</dbReference>
<evidence type="ECO:0000256" key="11">
    <source>
        <dbReference type="ARBA" id="ARBA00051301"/>
    </source>
</evidence>
<evidence type="ECO:0000256" key="5">
    <source>
        <dbReference type="ARBA" id="ARBA00011921"/>
    </source>
</evidence>
<dbReference type="GO" id="GO:0009089">
    <property type="term" value="P:lysine biosynthetic process via diaminopimelate"/>
    <property type="evidence" value="ECO:0007669"/>
    <property type="project" value="UniProtKB-UniPathway"/>
</dbReference>
<keyword evidence="9" id="KW-0862">Zinc</keyword>
<dbReference type="PANTHER" id="PTHR43808:SF25">
    <property type="entry name" value="PEPTIDASE M20 DIMERISATION DOMAIN-CONTAINING PROTEIN"/>
    <property type="match status" value="1"/>
</dbReference>
<evidence type="ECO:0000313" key="14">
    <source>
        <dbReference type="EMBL" id="KAB0585560.1"/>
    </source>
</evidence>
<dbReference type="GO" id="GO:0009014">
    <property type="term" value="F:succinyl-diaminopimelate desuccinylase activity"/>
    <property type="evidence" value="ECO:0007669"/>
    <property type="project" value="UniProtKB-EC"/>
</dbReference>
<evidence type="ECO:0000256" key="8">
    <source>
        <dbReference type="ARBA" id="ARBA00022801"/>
    </source>
</evidence>
<evidence type="ECO:0000256" key="4">
    <source>
        <dbReference type="ARBA" id="ARBA00006247"/>
    </source>
</evidence>
<keyword evidence="8" id="KW-0378">Hydrolase</keyword>
<evidence type="ECO:0000256" key="3">
    <source>
        <dbReference type="ARBA" id="ARBA00005130"/>
    </source>
</evidence>
<dbReference type="PROSITE" id="PS00758">
    <property type="entry name" value="ARGE_DAPE_CPG2_1"/>
    <property type="match status" value="1"/>
</dbReference>
<dbReference type="InterPro" id="IPR036264">
    <property type="entry name" value="Bact_exopeptidase_dim_dom"/>
</dbReference>
<protein>
    <recommendedName>
        <fullName evidence="6">Probable succinyl-diaminopimelate desuccinylase</fullName>
        <ecNumber evidence="5">3.5.1.18</ecNumber>
    </recommendedName>
</protein>
<evidence type="ECO:0000256" key="9">
    <source>
        <dbReference type="ARBA" id="ARBA00022833"/>
    </source>
</evidence>
<name>A0A6A1R058_9BURK</name>
<evidence type="ECO:0000256" key="1">
    <source>
        <dbReference type="ARBA" id="ARBA00001941"/>
    </source>
</evidence>
<comment type="cofactor">
    <cofactor evidence="1">
        <name>Co(2+)</name>
        <dbReference type="ChEBI" id="CHEBI:48828"/>
    </cofactor>
</comment>
<comment type="caution">
    <text evidence="14">The sequence shown here is derived from an EMBL/GenBank/DDBJ whole genome shotgun (WGS) entry which is preliminary data.</text>
</comment>
<comment type="catalytic activity">
    <reaction evidence="11">
        <text>N-succinyl-(2S,6S)-2,6-diaminopimelate + H2O = (2S,6S)-2,6-diaminopimelate + succinate</text>
        <dbReference type="Rhea" id="RHEA:22608"/>
        <dbReference type="ChEBI" id="CHEBI:15377"/>
        <dbReference type="ChEBI" id="CHEBI:30031"/>
        <dbReference type="ChEBI" id="CHEBI:57609"/>
        <dbReference type="ChEBI" id="CHEBI:58087"/>
        <dbReference type="EC" id="3.5.1.18"/>
    </reaction>
</comment>
<dbReference type="InterPro" id="IPR010182">
    <property type="entry name" value="ArgE/DapE"/>
</dbReference>
<dbReference type="InterPro" id="IPR011650">
    <property type="entry name" value="Peptidase_M20_dimer"/>
</dbReference>
<evidence type="ECO:0000256" key="12">
    <source>
        <dbReference type="SAM" id="MobiDB-lite"/>
    </source>
</evidence>
<dbReference type="Gene3D" id="3.30.70.360">
    <property type="match status" value="1"/>
</dbReference>
<dbReference type="AlphaFoldDB" id="A0A6A1R058"/>
<evidence type="ECO:0000256" key="10">
    <source>
        <dbReference type="ARBA" id="ARBA00023285"/>
    </source>
</evidence>
<feature type="domain" description="Peptidase M20 dimerisation" evidence="13">
    <location>
        <begin position="198"/>
        <end position="307"/>
    </location>
</feature>
<evidence type="ECO:0000256" key="7">
    <source>
        <dbReference type="ARBA" id="ARBA00022723"/>
    </source>
</evidence>
<dbReference type="SUPFAM" id="SSF55031">
    <property type="entry name" value="Bacterial exopeptidase dimerisation domain"/>
    <property type="match status" value="1"/>
</dbReference>
<proteinExistence type="inferred from homology"/>
<keyword evidence="7" id="KW-0479">Metal-binding</keyword>
<dbReference type="SUPFAM" id="SSF53187">
    <property type="entry name" value="Zn-dependent exopeptidases"/>
    <property type="match status" value="1"/>
</dbReference>
<dbReference type="InterPro" id="IPR001261">
    <property type="entry name" value="ArgE/DapE_CS"/>
</dbReference>
<comment type="cofactor">
    <cofactor evidence="2">
        <name>Zn(2+)</name>
        <dbReference type="ChEBI" id="CHEBI:29105"/>
    </cofactor>
</comment>
<dbReference type="Pfam" id="PF01546">
    <property type="entry name" value="Peptidase_M20"/>
    <property type="match status" value="1"/>
</dbReference>
<evidence type="ECO:0000256" key="2">
    <source>
        <dbReference type="ARBA" id="ARBA00001947"/>
    </source>
</evidence>
<dbReference type="PANTHER" id="PTHR43808">
    <property type="entry name" value="ACETYLORNITHINE DEACETYLASE"/>
    <property type="match status" value="1"/>
</dbReference>
<dbReference type="NCBIfam" id="TIGR01910">
    <property type="entry name" value="DapE-ArgE"/>
    <property type="match status" value="1"/>
</dbReference>
<dbReference type="Gene3D" id="3.40.630.10">
    <property type="entry name" value="Zn peptidases"/>
    <property type="match status" value="1"/>
</dbReference>
<dbReference type="EC" id="3.5.1.18" evidence="5"/>
<gene>
    <name evidence="14" type="ORF">F7P80_13955</name>
</gene>
<dbReference type="GO" id="GO:0046872">
    <property type="term" value="F:metal ion binding"/>
    <property type="evidence" value="ECO:0007669"/>
    <property type="project" value="UniProtKB-KW"/>
</dbReference>
<comment type="pathway">
    <text evidence="3">Amino-acid biosynthesis; L-lysine biosynthesis via DAP pathway; LL-2,6-diaminopimelate from (S)-tetrahydrodipicolinate (succinylase route): step 3/3.</text>
</comment>
<dbReference type="UniPathway" id="UPA00034">
    <property type="reaction ID" value="UER00021"/>
</dbReference>
<evidence type="ECO:0000256" key="6">
    <source>
        <dbReference type="ARBA" id="ARBA00016853"/>
    </source>
</evidence>
<reference evidence="14" key="1">
    <citation type="submission" date="2019-09" db="EMBL/GenBank/DDBJ databases">
        <title>Draft genome sequences of 48 bacterial type strains from the CCUG.</title>
        <authorList>
            <person name="Tunovic T."/>
            <person name="Pineiro-Iglesias B."/>
            <person name="Unosson C."/>
            <person name="Inganas E."/>
            <person name="Ohlen M."/>
            <person name="Cardew S."/>
            <person name="Jensie-Markopoulos S."/>
            <person name="Salva-Serra F."/>
            <person name="Jaen-Luchoro D."/>
            <person name="Karlsson R."/>
            <person name="Svensson-Stadler L."/>
            <person name="Chun J."/>
            <person name="Moore E."/>
        </authorList>
    </citation>
    <scope>NUCLEOTIDE SEQUENCE</scope>
    <source>
        <strain evidence="14">CCUG 15333</strain>
    </source>
</reference>
<dbReference type="Pfam" id="PF07687">
    <property type="entry name" value="M20_dimer"/>
    <property type="match status" value="1"/>
</dbReference>
<dbReference type="InterPro" id="IPR050072">
    <property type="entry name" value="Peptidase_M20A"/>
</dbReference>
<sequence>MLSSLSQLVAAPSPSGNETPACTAMEKLLQELGLTTERIPMDTDALAGHPLFSCPCNPDGNRFNLLAEITPPHGATPTGLNLLFNGHLDVVPTGPTALWAKAPYQPYEQDGWFYGRGAGDMKGGIACVLAAIRTLQAMGLQPASRIGINTVVDEEDTGNGTLMSMGVLQRARSKARYSGYDAVIIPEPFGETLMSAQIGVCWLTVELTGRPTHVAYMNQGLNPIEAGIQIMQALKQVQNEWNLPENRHPAFKNVAQPININLGMIEGGEWKSSVPCTCTMGIRASFYPDRDAQEAIAWFSRFIKDIASRLNPELEVQIAHNGFAAPGCVYDLEHPAMQALSQSHAALHGEPPLHLACTATTDGRHFRLATDWAVTNYGPTARNIHGIDECVSINSMLRVTQTLVHYIVTQCGVTPATTSNATESC</sequence>
<accession>A0A6A1R058</accession>
<feature type="region of interest" description="Disordered" evidence="12">
    <location>
        <begin position="1"/>
        <end position="20"/>
    </location>
</feature>
<keyword evidence="10" id="KW-0170">Cobalt</keyword>
<dbReference type="EMBL" id="VZOT01000013">
    <property type="protein sequence ID" value="KAB0585560.1"/>
    <property type="molecule type" value="Genomic_DNA"/>
</dbReference>
<evidence type="ECO:0000259" key="13">
    <source>
        <dbReference type="Pfam" id="PF07687"/>
    </source>
</evidence>